<evidence type="ECO:0000256" key="1">
    <source>
        <dbReference type="SAM" id="SignalP"/>
    </source>
</evidence>
<proteinExistence type="predicted"/>
<feature type="chain" id="PRO_5014824507" evidence="1">
    <location>
        <begin position="26"/>
        <end position="70"/>
    </location>
</feature>
<dbReference type="AlphaFoldDB" id="A0A2M4CED5"/>
<protein>
    <submittedName>
        <fullName evidence="2">Putative secreted protein</fullName>
    </submittedName>
</protein>
<name>A0A2M4CED5_9DIPT</name>
<dbReference type="EMBL" id="GGFJ01014532">
    <property type="protein sequence ID" value="MBW63673.1"/>
    <property type="molecule type" value="Transcribed_RNA"/>
</dbReference>
<feature type="signal peptide" evidence="1">
    <location>
        <begin position="1"/>
        <end position="25"/>
    </location>
</feature>
<accession>A0A2M4CED5</accession>
<keyword evidence="1" id="KW-0732">Signal</keyword>
<organism evidence="2">
    <name type="scientific">Anopheles marajoara</name>
    <dbReference type="NCBI Taxonomy" id="58244"/>
    <lineage>
        <taxon>Eukaryota</taxon>
        <taxon>Metazoa</taxon>
        <taxon>Ecdysozoa</taxon>
        <taxon>Arthropoda</taxon>
        <taxon>Hexapoda</taxon>
        <taxon>Insecta</taxon>
        <taxon>Pterygota</taxon>
        <taxon>Neoptera</taxon>
        <taxon>Endopterygota</taxon>
        <taxon>Diptera</taxon>
        <taxon>Nematocera</taxon>
        <taxon>Culicoidea</taxon>
        <taxon>Culicidae</taxon>
        <taxon>Anophelinae</taxon>
        <taxon>Anopheles</taxon>
    </lineage>
</organism>
<evidence type="ECO:0000313" key="2">
    <source>
        <dbReference type="EMBL" id="MBW63673.1"/>
    </source>
</evidence>
<reference evidence="2" key="1">
    <citation type="submission" date="2018-01" db="EMBL/GenBank/DDBJ databases">
        <title>An insight into the sialome of Amazonian anophelines.</title>
        <authorList>
            <person name="Ribeiro J.M."/>
            <person name="Scarpassa V."/>
            <person name="Calvo E."/>
        </authorList>
    </citation>
    <scope>NUCLEOTIDE SEQUENCE</scope>
    <source>
        <tissue evidence="2">Salivary glands</tissue>
    </source>
</reference>
<sequence>MARRGGWRAFKKVFFVLLLNRRSKCCVGRTLTYRWMGRLESWFLCVHCKADNEVSYDDDGTRMRAVKFQF</sequence>